<comment type="caution">
    <text evidence="2">The sequence shown here is derived from an EMBL/GenBank/DDBJ whole genome shotgun (WGS) entry which is preliminary data.</text>
</comment>
<evidence type="ECO:0000256" key="1">
    <source>
        <dbReference type="SAM" id="MobiDB-lite"/>
    </source>
</evidence>
<protein>
    <submittedName>
        <fullName evidence="2">Uncharacterized protein</fullName>
    </submittedName>
</protein>
<organism evidence="2 3">
    <name type="scientific">Ranitomeya imitator</name>
    <name type="common">mimic poison frog</name>
    <dbReference type="NCBI Taxonomy" id="111125"/>
    <lineage>
        <taxon>Eukaryota</taxon>
        <taxon>Metazoa</taxon>
        <taxon>Chordata</taxon>
        <taxon>Craniata</taxon>
        <taxon>Vertebrata</taxon>
        <taxon>Euteleostomi</taxon>
        <taxon>Amphibia</taxon>
        <taxon>Batrachia</taxon>
        <taxon>Anura</taxon>
        <taxon>Neobatrachia</taxon>
        <taxon>Hyloidea</taxon>
        <taxon>Dendrobatidae</taxon>
        <taxon>Dendrobatinae</taxon>
        <taxon>Ranitomeya</taxon>
    </lineage>
</organism>
<proteinExistence type="predicted"/>
<feature type="region of interest" description="Disordered" evidence="1">
    <location>
        <begin position="52"/>
        <end position="112"/>
    </location>
</feature>
<dbReference type="Proteomes" id="UP001176940">
    <property type="component" value="Unassembled WGS sequence"/>
</dbReference>
<name>A0ABN9LGZ8_9NEOB</name>
<gene>
    <name evidence="2" type="ORF">RIMI_LOCUS9142547</name>
</gene>
<accession>A0ABN9LGZ8</accession>
<evidence type="ECO:0000313" key="3">
    <source>
        <dbReference type="Proteomes" id="UP001176940"/>
    </source>
</evidence>
<dbReference type="EMBL" id="CAUEEQ010018727">
    <property type="protein sequence ID" value="CAJ0941130.1"/>
    <property type="molecule type" value="Genomic_DNA"/>
</dbReference>
<evidence type="ECO:0000313" key="2">
    <source>
        <dbReference type="EMBL" id="CAJ0941130.1"/>
    </source>
</evidence>
<reference evidence="2" key="1">
    <citation type="submission" date="2023-07" db="EMBL/GenBank/DDBJ databases">
        <authorList>
            <person name="Stuckert A."/>
        </authorList>
    </citation>
    <scope>NUCLEOTIDE SEQUENCE</scope>
</reference>
<keyword evidence="3" id="KW-1185">Reference proteome</keyword>
<feature type="region of interest" description="Disordered" evidence="1">
    <location>
        <begin position="1"/>
        <end position="35"/>
    </location>
</feature>
<sequence length="112" mass="12638">MPNQFEAADNQLYHSNPYAPSDPLPNAQHSHSLTSPMTADRTELVARSCMRKAPPIPTQTQPQPKKNLSTAHKGNKCCGPRNVSRRQTSNQKKKALILGFRPIKWKPNPQKW</sequence>